<reference evidence="4" key="1">
    <citation type="journal article" date="2019" name="Int. J. Syst. Evol. Microbiol.">
        <title>The Global Catalogue of Microorganisms (GCM) 10K type strain sequencing project: providing services to taxonomists for standard genome sequencing and annotation.</title>
        <authorList>
            <consortium name="The Broad Institute Genomics Platform"/>
            <consortium name="The Broad Institute Genome Sequencing Center for Infectious Disease"/>
            <person name="Wu L."/>
            <person name="Ma J."/>
        </authorList>
    </citation>
    <scope>NUCLEOTIDE SEQUENCE [LARGE SCALE GENOMIC DNA]</scope>
    <source>
        <strain evidence="4">XZYJT-10</strain>
    </source>
</reference>
<dbReference type="InterPro" id="IPR036812">
    <property type="entry name" value="NAD(P)_OxRdtase_dom_sf"/>
</dbReference>
<proteinExistence type="predicted"/>
<organism evidence="3 4">
    <name type="scientific">Paractinoplanes rhizophilus</name>
    <dbReference type="NCBI Taxonomy" id="1416877"/>
    <lineage>
        <taxon>Bacteria</taxon>
        <taxon>Bacillati</taxon>
        <taxon>Actinomycetota</taxon>
        <taxon>Actinomycetes</taxon>
        <taxon>Micromonosporales</taxon>
        <taxon>Micromonosporaceae</taxon>
        <taxon>Paractinoplanes</taxon>
    </lineage>
</organism>
<evidence type="ECO:0000256" key="1">
    <source>
        <dbReference type="ARBA" id="ARBA00023002"/>
    </source>
</evidence>
<comment type="caution">
    <text evidence="3">The sequence shown here is derived from an EMBL/GenBank/DDBJ whole genome shotgun (WGS) entry which is preliminary data.</text>
</comment>
<evidence type="ECO:0000259" key="2">
    <source>
        <dbReference type="Pfam" id="PF00248"/>
    </source>
</evidence>
<protein>
    <submittedName>
        <fullName evidence="3">Aldo/keto reductase</fullName>
    </submittedName>
</protein>
<dbReference type="EMBL" id="JBHTBJ010000072">
    <property type="protein sequence ID" value="MFC7280034.1"/>
    <property type="molecule type" value="Genomic_DNA"/>
</dbReference>
<dbReference type="PANTHER" id="PTHR43364">
    <property type="entry name" value="NADH-SPECIFIC METHYLGLYOXAL REDUCTASE-RELATED"/>
    <property type="match status" value="1"/>
</dbReference>
<name>A0ABW2I5A7_9ACTN</name>
<dbReference type="CDD" id="cd19081">
    <property type="entry name" value="AKR_AKR9C1"/>
    <property type="match status" value="1"/>
</dbReference>
<sequence length="314" mass="35044">MTFGREIDEAESHGLLDRFVDAGGNFVDTADAYGAGRSEEIVGSWLQKKNRDDVVVATKVRFGDGLNRRGLGRKHILRSVDESLRRLGTGHIDLYQVHMWDYGTPIEETLSTLDSLVTGGKVRYLGISNVAGWQLQRTIDTCRAMGWERIVSLQPLYNLLDREAEWELIPVCRNEGLGIIPWSPLRGGWLTGKFRRGDRPSAGESRIGDTTNSDPGWTEAWGNYDNERTWKVIDALTLVAEKIDRTPAQVALNWLLERPGVTAPILGVRSPAQLDNNLAAVGWELDEGSRSSLDEASKKPAPYPYTLLEDLRDV</sequence>
<dbReference type="PANTHER" id="PTHR43364:SF4">
    <property type="entry name" value="NAD(P)-LINKED OXIDOREDUCTASE SUPERFAMILY PROTEIN"/>
    <property type="match status" value="1"/>
</dbReference>
<evidence type="ECO:0000313" key="3">
    <source>
        <dbReference type="EMBL" id="MFC7280034.1"/>
    </source>
</evidence>
<dbReference type="Pfam" id="PF00248">
    <property type="entry name" value="Aldo_ket_red"/>
    <property type="match status" value="1"/>
</dbReference>
<dbReference type="InterPro" id="IPR050523">
    <property type="entry name" value="AKR_Detox_Biosynth"/>
</dbReference>
<dbReference type="SUPFAM" id="SSF51430">
    <property type="entry name" value="NAD(P)-linked oxidoreductase"/>
    <property type="match status" value="1"/>
</dbReference>
<evidence type="ECO:0000313" key="4">
    <source>
        <dbReference type="Proteomes" id="UP001596548"/>
    </source>
</evidence>
<dbReference type="InterPro" id="IPR023210">
    <property type="entry name" value="NADP_OxRdtase_dom"/>
</dbReference>
<keyword evidence="1" id="KW-0560">Oxidoreductase</keyword>
<gene>
    <name evidence="3" type="ORF">ACFQS1_39260</name>
</gene>
<accession>A0ABW2I5A7</accession>
<keyword evidence="4" id="KW-1185">Reference proteome</keyword>
<dbReference type="Gene3D" id="3.20.20.100">
    <property type="entry name" value="NADP-dependent oxidoreductase domain"/>
    <property type="match status" value="1"/>
</dbReference>
<dbReference type="Proteomes" id="UP001596548">
    <property type="component" value="Unassembled WGS sequence"/>
</dbReference>
<feature type="domain" description="NADP-dependent oxidoreductase" evidence="2">
    <location>
        <begin position="2"/>
        <end position="296"/>
    </location>
</feature>